<feature type="non-terminal residue" evidence="1">
    <location>
        <position position="236"/>
    </location>
</feature>
<dbReference type="AlphaFoldDB" id="A0A1E3P8T1"/>
<organism evidence="1 2">
    <name type="scientific">Wickerhamomyces anomalus (strain ATCC 58044 / CBS 1984 / NCYC 433 / NRRL Y-366-8)</name>
    <name type="common">Yeast</name>
    <name type="synonym">Hansenula anomala</name>
    <dbReference type="NCBI Taxonomy" id="683960"/>
    <lineage>
        <taxon>Eukaryota</taxon>
        <taxon>Fungi</taxon>
        <taxon>Dikarya</taxon>
        <taxon>Ascomycota</taxon>
        <taxon>Saccharomycotina</taxon>
        <taxon>Saccharomycetes</taxon>
        <taxon>Phaffomycetales</taxon>
        <taxon>Wickerhamomycetaceae</taxon>
        <taxon>Wickerhamomyces</taxon>
    </lineage>
</organism>
<sequence>MNQWVVDFDIDHIAAQLELDPAAPLYNSAFMVETALNDGRNVETLIFNNILDKIRKYSFTSQHLSYESLFDGIEIRNSVPVGDYDNFLVPFSPLRVIKICIGKLKRPDILDILTTEDIKNLYKIIFIIPPDKVDAGWLTKSCPNTIVNNLKQIYPSSNSVEIDNSKFYESIKLFEESITGLISEFGEVDIINSIVSSLKIMHRKNDYISHIKAITNFFNLLYCLDQKCFIVQPFKL</sequence>
<dbReference type="GeneID" id="30203295"/>
<evidence type="ECO:0000313" key="2">
    <source>
        <dbReference type="Proteomes" id="UP000094112"/>
    </source>
</evidence>
<dbReference type="EMBL" id="KV454208">
    <property type="protein sequence ID" value="ODQ61624.1"/>
    <property type="molecule type" value="Genomic_DNA"/>
</dbReference>
<dbReference type="RefSeq" id="XP_019040831.1">
    <property type="nucleotide sequence ID" value="XM_019186049.1"/>
</dbReference>
<keyword evidence="2" id="KW-1185">Reference proteome</keyword>
<reference evidence="1 2" key="1">
    <citation type="journal article" date="2016" name="Proc. Natl. Acad. Sci. U.S.A.">
        <title>Comparative genomics of biotechnologically important yeasts.</title>
        <authorList>
            <person name="Riley R."/>
            <person name="Haridas S."/>
            <person name="Wolfe K.H."/>
            <person name="Lopes M.R."/>
            <person name="Hittinger C.T."/>
            <person name="Goeker M."/>
            <person name="Salamov A.A."/>
            <person name="Wisecaver J.H."/>
            <person name="Long T.M."/>
            <person name="Calvey C.H."/>
            <person name="Aerts A.L."/>
            <person name="Barry K.W."/>
            <person name="Choi C."/>
            <person name="Clum A."/>
            <person name="Coughlan A.Y."/>
            <person name="Deshpande S."/>
            <person name="Douglass A.P."/>
            <person name="Hanson S.J."/>
            <person name="Klenk H.-P."/>
            <person name="LaButti K.M."/>
            <person name="Lapidus A."/>
            <person name="Lindquist E.A."/>
            <person name="Lipzen A.M."/>
            <person name="Meier-Kolthoff J.P."/>
            <person name="Ohm R.A."/>
            <person name="Otillar R.P."/>
            <person name="Pangilinan J.L."/>
            <person name="Peng Y."/>
            <person name="Rokas A."/>
            <person name="Rosa C.A."/>
            <person name="Scheuner C."/>
            <person name="Sibirny A.A."/>
            <person name="Slot J.C."/>
            <person name="Stielow J.B."/>
            <person name="Sun H."/>
            <person name="Kurtzman C.P."/>
            <person name="Blackwell M."/>
            <person name="Grigoriev I.V."/>
            <person name="Jeffries T.W."/>
        </authorList>
    </citation>
    <scope>NUCLEOTIDE SEQUENCE [LARGE SCALE GENOMIC DNA]</scope>
    <source>
        <strain evidence="2">ATCC 58044 / CBS 1984 / NCYC 433 / NRRL Y-366-8</strain>
    </source>
</reference>
<proteinExistence type="predicted"/>
<protein>
    <submittedName>
        <fullName evidence="1">Uncharacterized protein</fullName>
    </submittedName>
</protein>
<accession>A0A1E3P8T1</accession>
<dbReference type="Proteomes" id="UP000094112">
    <property type="component" value="Unassembled WGS sequence"/>
</dbReference>
<name>A0A1E3P8T1_WICAA</name>
<gene>
    <name evidence="1" type="ORF">WICANDRAFT_86547</name>
</gene>
<evidence type="ECO:0000313" key="1">
    <source>
        <dbReference type="EMBL" id="ODQ61624.1"/>
    </source>
</evidence>